<evidence type="ECO:0000256" key="1">
    <source>
        <dbReference type="SAM" id="MobiDB-lite"/>
    </source>
</evidence>
<comment type="caution">
    <text evidence="2">The sequence shown here is derived from an EMBL/GenBank/DDBJ whole genome shotgun (WGS) entry which is preliminary data.</text>
</comment>
<name>A0A317D9B2_9ACTN</name>
<feature type="region of interest" description="Disordered" evidence="1">
    <location>
        <begin position="1"/>
        <end position="27"/>
    </location>
</feature>
<dbReference type="Proteomes" id="UP000246050">
    <property type="component" value="Unassembled WGS sequence"/>
</dbReference>
<sequence length="87" mass="9673">MAAVDDQAAGPARAAAGPPVLQRRGAQRHVRAGYQCGQVDEREHRWSAPWQRFSAAYLARVEIRTSDITVGDLDLPGPLVRRRQLRV</sequence>
<organism evidence="2 3">
    <name type="scientific">Micromonospora sicca</name>
    <dbReference type="NCBI Taxonomy" id="2202420"/>
    <lineage>
        <taxon>Bacteria</taxon>
        <taxon>Bacillati</taxon>
        <taxon>Actinomycetota</taxon>
        <taxon>Actinomycetes</taxon>
        <taxon>Micromonosporales</taxon>
        <taxon>Micromonosporaceae</taxon>
        <taxon>Micromonospora</taxon>
    </lineage>
</organism>
<feature type="compositionally biased region" description="Low complexity" evidence="1">
    <location>
        <begin position="1"/>
        <end position="20"/>
    </location>
</feature>
<reference evidence="2 3" key="1">
    <citation type="submission" date="2018-05" db="EMBL/GenBank/DDBJ databases">
        <title>Micromonosporas from Atacama Desert.</title>
        <authorList>
            <person name="Carro L."/>
            <person name="Golinska P."/>
            <person name="Klenk H.-P."/>
            <person name="Goodfellow M."/>
        </authorList>
    </citation>
    <scope>NUCLEOTIDE SEQUENCE [LARGE SCALE GENOMIC DNA]</scope>
    <source>
        <strain evidence="2 3">4G51</strain>
    </source>
</reference>
<dbReference type="EMBL" id="QGKS01000330">
    <property type="protein sequence ID" value="PWR11177.1"/>
    <property type="molecule type" value="Genomic_DNA"/>
</dbReference>
<evidence type="ECO:0000313" key="2">
    <source>
        <dbReference type="EMBL" id="PWR11177.1"/>
    </source>
</evidence>
<accession>A0A317D9B2</accession>
<protein>
    <submittedName>
        <fullName evidence="2">Uncharacterized protein</fullName>
    </submittedName>
</protein>
<dbReference type="AlphaFoldDB" id="A0A317D9B2"/>
<proteinExistence type="predicted"/>
<evidence type="ECO:0000313" key="3">
    <source>
        <dbReference type="Proteomes" id="UP000246050"/>
    </source>
</evidence>
<gene>
    <name evidence="2" type="ORF">DKT69_27235</name>
</gene>